<keyword evidence="3" id="KW-1185">Reference proteome</keyword>
<dbReference type="InterPro" id="IPR012337">
    <property type="entry name" value="RNaseH-like_sf"/>
</dbReference>
<evidence type="ECO:0000313" key="4">
    <source>
        <dbReference type="RefSeq" id="XP_024869330.1"/>
    </source>
</evidence>
<dbReference type="GeneID" id="112453023"/>
<dbReference type="GO" id="GO:0003676">
    <property type="term" value="F:nucleic acid binding"/>
    <property type="evidence" value="ECO:0007669"/>
    <property type="project" value="InterPro"/>
</dbReference>
<sequence length="294" mass="33823">MQERFSKWLEMRPLRRATAPAVTTNIAEAILYRHGCPEVILSDNGTQLWSAKLEKMLAAHHVRHAYTPVHAPHCNPVERTNRVVKTMVSQYVDQNHRNWDERIPESQFAYNTARHEATGYTPAYLVYGHEPVSPINRDAAPKTAAPPPDEKRRHLEEEAFELARIHLAHAFQRQQKYYNLRRRAWTPKIGDWVWKREYPLSNKAAAFNAKLAPKFRGPLEVRRIVSPVIVDLRDKSGKWIRHIHVQDLKAAPETPPPGDETGEENAETDSESNSETDAENTSDPDNDTEDNNEY</sequence>
<dbReference type="InterPro" id="IPR050951">
    <property type="entry name" value="Retrovirus_Pol_polyprotein"/>
</dbReference>
<dbReference type="GO" id="GO:0015074">
    <property type="term" value="P:DNA integration"/>
    <property type="evidence" value="ECO:0007669"/>
    <property type="project" value="InterPro"/>
</dbReference>
<reference evidence="4" key="1">
    <citation type="submission" date="2025-08" db="UniProtKB">
        <authorList>
            <consortium name="RefSeq"/>
        </authorList>
    </citation>
    <scope>IDENTIFICATION</scope>
    <source>
        <tissue evidence="4">Whole body</tissue>
    </source>
</reference>
<accession>A0A6J1PJB5</accession>
<organism evidence="3 4">
    <name type="scientific">Temnothorax curvispinosus</name>
    <dbReference type="NCBI Taxonomy" id="300111"/>
    <lineage>
        <taxon>Eukaryota</taxon>
        <taxon>Metazoa</taxon>
        <taxon>Ecdysozoa</taxon>
        <taxon>Arthropoda</taxon>
        <taxon>Hexapoda</taxon>
        <taxon>Insecta</taxon>
        <taxon>Pterygota</taxon>
        <taxon>Neoptera</taxon>
        <taxon>Endopterygota</taxon>
        <taxon>Hymenoptera</taxon>
        <taxon>Apocrita</taxon>
        <taxon>Aculeata</taxon>
        <taxon>Formicoidea</taxon>
        <taxon>Formicidae</taxon>
        <taxon>Myrmicinae</taxon>
        <taxon>Temnothorax</taxon>
    </lineage>
</organism>
<dbReference type="PANTHER" id="PTHR37984:SF5">
    <property type="entry name" value="PROTEIN NYNRIN-LIKE"/>
    <property type="match status" value="1"/>
</dbReference>
<dbReference type="InterPro" id="IPR036397">
    <property type="entry name" value="RNaseH_sf"/>
</dbReference>
<feature type="domain" description="Integrase catalytic" evidence="2">
    <location>
        <begin position="1"/>
        <end position="130"/>
    </location>
</feature>
<dbReference type="SUPFAM" id="SSF53098">
    <property type="entry name" value="Ribonuclease H-like"/>
    <property type="match status" value="1"/>
</dbReference>
<dbReference type="PANTHER" id="PTHR37984">
    <property type="entry name" value="PROTEIN CBG26694"/>
    <property type="match status" value="1"/>
</dbReference>
<gene>
    <name evidence="4" type="primary">LOC112453023</name>
</gene>
<dbReference type="Gene3D" id="3.30.420.10">
    <property type="entry name" value="Ribonuclease H-like superfamily/Ribonuclease H"/>
    <property type="match status" value="1"/>
</dbReference>
<dbReference type="OrthoDB" id="7701485at2759"/>
<dbReference type="Proteomes" id="UP000504618">
    <property type="component" value="Unplaced"/>
</dbReference>
<dbReference type="RefSeq" id="XP_024869330.1">
    <property type="nucleotide sequence ID" value="XM_025013562.1"/>
</dbReference>
<dbReference type="AlphaFoldDB" id="A0A6J1PJB5"/>
<feature type="compositionally biased region" description="Acidic residues" evidence="1">
    <location>
        <begin position="260"/>
        <end position="294"/>
    </location>
</feature>
<evidence type="ECO:0000259" key="2">
    <source>
        <dbReference type="PROSITE" id="PS50994"/>
    </source>
</evidence>
<dbReference type="PROSITE" id="PS50994">
    <property type="entry name" value="INTEGRASE"/>
    <property type="match status" value="1"/>
</dbReference>
<feature type="region of interest" description="Disordered" evidence="1">
    <location>
        <begin position="246"/>
        <end position="294"/>
    </location>
</feature>
<protein>
    <submittedName>
        <fullName evidence="4">Uncharacterized protein K02A2.6-like</fullName>
    </submittedName>
</protein>
<evidence type="ECO:0000313" key="3">
    <source>
        <dbReference type="Proteomes" id="UP000504618"/>
    </source>
</evidence>
<dbReference type="InterPro" id="IPR001584">
    <property type="entry name" value="Integrase_cat-core"/>
</dbReference>
<proteinExistence type="predicted"/>
<name>A0A6J1PJB5_9HYME</name>
<evidence type="ECO:0000256" key="1">
    <source>
        <dbReference type="SAM" id="MobiDB-lite"/>
    </source>
</evidence>